<evidence type="ECO:0000256" key="8">
    <source>
        <dbReference type="SAM" id="Phobius"/>
    </source>
</evidence>
<dbReference type="EC" id="2.7.11.1" evidence="1"/>
<dbReference type="PROSITE" id="PS00108">
    <property type="entry name" value="PROTEIN_KINASE_ST"/>
    <property type="match status" value="1"/>
</dbReference>
<dbReference type="Gene3D" id="3.30.200.20">
    <property type="entry name" value="Phosphorylase Kinase, domain 1"/>
    <property type="match status" value="1"/>
</dbReference>
<feature type="transmembrane region" description="Helical" evidence="8">
    <location>
        <begin position="464"/>
        <end position="486"/>
    </location>
</feature>
<dbReference type="Gene3D" id="1.10.510.10">
    <property type="entry name" value="Transferase(Phosphotransferase) domain 1"/>
    <property type="match status" value="1"/>
</dbReference>
<proteinExistence type="predicted"/>
<evidence type="ECO:0000256" key="5">
    <source>
        <dbReference type="ARBA" id="ARBA00022777"/>
    </source>
</evidence>
<dbReference type="EMBL" id="JAPTMY010000008">
    <property type="protein sequence ID" value="MCZ0857426.1"/>
    <property type="molecule type" value="Genomic_DNA"/>
</dbReference>
<feature type="transmembrane region" description="Helical" evidence="8">
    <location>
        <begin position="336"/>
        <end position="361"/>
    </location>
</feature>
<evidence type="ECO:0000256" key="6">
    <source>
        <dbReference type="ARBA" id="ARBA00022840"/>
    </source>
</evidence>
<dbReference type="InterPro" id="IPR011009">
    <property type="entry name" value="Kinase-like_dom_sf"/>
</dbReference>
<keyword evidence="3" id="KW-0808">Transferase</keyword>
<dbReference type="SMART" id="SM00220">
    <property type="entry name" value="S_TKc"/>
    <property type="match status" value="1"/>
</dbReference>
<evidence type="ECO:0000256" key="2">
    <source>
        <dbReference type="ARBA" id="ARBA00022527"/>
    </source>
</evidence>
<keyword evidence="11" id="KW-1185">Reference proteome</keyword>
<dbReference type="SUPFAM" id="SSF56112">
    <property type="entry name" value="Protein kinase-like (PK-like)"/>
    <property type="match status" value="1"/>
</dbReference>
<sequence>MRTGMTICERYRLERRLGSGGQASVWRCQDLVTGREVAVKVVDFEEDPRKARRATREIQTLQSLTDPHTVRILDTGRDDDDHYVYIVMPVITGESLSDRLRRGSMGVADVVSIIQGVSSSLSEAHSLGICHRDVKPSNIMIHASGAAVLLDFGIASSLDQSTSLTATGTVIGTLPYMAPEVVRGEKATPASDVYALGAVMYECVSGQPPFVADTAAALLLEITKGDYPPPSCTGDLGDLIVEMLDPDPHQRPTAQDLLVRLAAIHTSITRQAAERAQAETAAPAGDSGGAFQPEPPGAAPSQTSPPVQAQGAGDEDEEGGDRQPRRTRKGALKDELMTVLTSFSFIACLLLPLALIIPLLIGGVERSIAVVFVYVWYSAGFLSLLAQAPLLRIFDRLGRRYLLRSAIGVAMNWFACSMLSYIVSSNLLLFASGHFDIPGSLHEGLGLPDSFHEILALNVKSSNILWSAASIVTLVVFLVIIVLAWVRRRGSGR</sequence>
<evidence type="ECO:0000256" key="3">
    <source>
        <dbReference type="ARBA" id="ARBA00022679"/>
    </source>
</evidence>
<dbReference type="RefSeq" id="WP_268917019.1">
    <property type="nucleotide sequence ID" value="NZ_JAPTMY010000008.1"/>
</dbReference>
<organism evidence="10 11">
    <name type="scientific">Actinomyces israelii</name>
    <dbReference type="NCBI Taxonomy" id="1659"/>
    <lineage>
        <taxon>Bacteria</taxon>
        <taxon>Bacillati</taxon>
        <taxon>Actinomycetota</taxon>
        <taxon>Actinomycetes</taxon>
        <taxon>Actinomycetales</taxon>
        <taxon>Actinomycetaceae</taxon>
        <taxon>Actinomyces</taxon>
    </lineage>
</organism>
<keyword evidence="8" id="KW-1133">Transmembrane helix</keyword>
<keyword evidence="8" id="KW-0812">Transmembrane</keyword>
<evidence type="ECO:0000259" key="9">
    <source>
        <dbReference type="PROSITE" id="PS50011"/>
    </source>
</evidence>
<keyword evidence="4" id="KW-0547">Nucleotide-binding</keyword>
<keyword evidence="8" id="KW-0472">Membrane</keyword>
<dbReference type="Proteomes" id="UP001072034">
    <property type="component" value="Unassembled WGS sequence"/>
</dbReference>
<keyword evidence="2" id="KW-0723">Serine/threonine-protein kinase</keyword>
<evidence type="ECO:0000313" key="10">
    <source>
        <dbReference type="EMBL" id="MCZ0857426.1"/>
    </source>
</evidence>
<gene>
    <name evidence="10" type="ORF">OHJ16_05135</name>
</gene>
<dbReference type="PROSITE" id="PS50011">
    <property type="entry name" value="PROTEIN_KINASE_DOM"/>
    <property type="match status" value="1"/>
</dbReference>
<evidence type="ECO:0000256" key="1">
    <source>
        <dbReference type="ARBA" id="ARBA00012513"/>
    </source>
</evidence>
<accession>A0ABT4I6S0</accession>
<feature type="domain" description="Protein kinase" evidence="9">
    <location>
        <begin position="11"/>
        <end position="268"/>
    </location>
</feature>
<dbReference type="CDD" id="cd14014">
    <property type="entry name" value="STKc_PknB_like"/>
    <property type="match status" value="1"/>
</dbReference>
<reference evidence="10" key="1">
    <citation type="submission" date="2022-10" db="EMBL/GenBank/DDBJ databases">
        <title>Genome sequence of Actinomyces israelii ATCC 10048.</title>
        <authorList>
            <person name="Watt R.M."/>
            <person name="Tong W.M."/>
        </authorList>
    </citation>
    <scope>NUCLEOTIDE SEQUENCE</scope>
    <source>
        <strain evidence="10">ATCC 10048</strain>
    </source>
</reference>
<evidence type="ECO:0000256" key="7">
    <source>
        <dbReference type="SAM" id="MobiDB-lite"/>
    </source>
</evidence>
<feature type="transmembrane region" description="Helical" evidence="8">
    <location>
        <begin position="367"/>
        <end position="390"/>
    </location>
</feature>
<protein>
    <recommendedName>
        <fullName evidence="1">non-specific serine/threonine protein kinase</fullName>
        <ecNumber evidence="1">2.7.11.1</ecNumber>
    </recommendedName>
</protein>
<dbReference type="PANTHER" id="PTHR43289:SF6">
    <property type="entry name" value="SERINE_THREONINE-PROTEIN KINASE NEKL-3"/>
    <property type="match status" value="1"/>
</dbReference>
<feature type="region of interest" description="Disordered" evidence="7">
    <location>
        <begin position="272"/>
        <end position="328"/>
    </location>
</feature>
<comment type="caution">
    <text evidence="10">The sequence shown here is derived from an EMBL/GenBank/DDBJ whole genome shotgun (WGS) entry which is preliminary data.</text>
</comment>
<dbReference type="GO" id="GO:0016301">
    <property type="term" value="F:kinase activity"/>
    <property type="evidence" value="ECO:0007669"/>
    <property type="project" value="UniProtKB-KW"/>
</dbReference>
<keyword evidence="5 10" id="KW-0418">Kinase</keyword>
<dbReference type="InterPro" id="IPR008271">
    <property type="entry name" value="Ser/Thr_kinase_AS"/>
</dbReference>
<dbReference type="PANTHER" id="PTHR43289">
    <property type="entry name" value="MITOGEN-ACTIVATED PROTEIN KINASE KINASE KINASE 20-RELATED"/>
    <property type="match status" value="1"/>
</dbReference>
<evidence type="ECO:0000313" key="11">
    <source>
        <dbReference type="Proteomes" id="UP001072034"/>
    </source>
</evidence>
<dbReference type="Pfam" id="PF00069">
    <property type="entry name" value="Pkinase"/>
    <property type="match status" value="1"/>
</dbReference>
<keyword evidence="6" id="KW-0067">ATP-binding</keyword>
<feature type="transmembrane region" description="Helical" evidence="8">
    <location>
        <begin position="402"/>
        <end position="423"/>
    </location>
</feature>
<name>A0ABT4I6S0_9ACTO</name>
<dbReference type="InterPro" id="IPR000719">
    <property type="entry name" value="Prot_kinase_dom"/>
</dbReference>
<evidence type="ECO:0000256" key="4">
    <source>
        <dbReference type="ARBA" id="ARBA00022741"/>
    </source>
</evidence>